<dbReference type="EMBL" id="MPUH01000142">
    <property type="protein sequence ID" value="OMJ88776.1"/>
    <property type="molecule type" value="Genomic_DNA"/>
</dbReference>
<dbReference type="SUPFAM" id="SSF102198">
    <property type="entry name" value="Putative cyclase"/>
    <property type="match status" value="1"/>
</dbReference>
<reference evidence="2 3" key="1">
    <citation type="submission" date="2016-11" db="EMBL/GenBank/DDBJ databases">
        <title>The macronuclear genome of Stentor coeruleus: a giant cell with tiny introns.</title>
        <authorList>
            <person name="Slabodnick M."/>
            <person name="Ruby J.G."/>
            <person name="Reiff S.B."/>
            <person name="Swart E.C."/>
            <person name="Gosai S."/>
            <person name="Prabakaran S."/>
            <person name="Witkowska E."/>
            <person name="Larue G.E."/>
            <person name="Fisher S."/>
            <person name="Freeman R.M."/>
            <person name="Gunawardena J."/>
            <person name="Chu W."/>
            <person name="Stover N.A."/>
            <person name="Gregory B.D."/>
            <person name="Nowacki M."/>
            <person name="Derisi J."/>
            <person name="Roy S.W."/>
            <person name="Marshall W.F."/>
            <person name="Sood P."/>
        </authorList>
    </citation>
    <scope>NUCLEOTIDE SEQUENCE [LARGE SCALE GENOMIC DNA]</scope>
    <source>
        <strain evidence="2">WM001</strain>
    </source>
</reference>
<dbReference type="GO" id="GO:0019441">
    <property type="term" value="P:L-tryptophan catabolic process to kynurenine"/>
    <property type="evidence" value="ECO:0007669"/>
    <property type="project" value="InterPro"/>
</dbReference>
<dbReference type="InterPro" id="IPR037175">
    <property type="entry name" value="KFase_sf"/>
</dbReference>
<dbReference type="Gene3D" id="3.50.30.50">
    <property type="entry name" value="Putative cyclase"/>
    <property type="match status" value="1"/>
</dbReference>
<name>A0A1R2CIK0_9CILI</name>
<dbReference type="GO" id="GO:0004061">
    <property type="term" value="F:arylformamidase activity"/>
    <property type="evidence" value="ECO:0007669"/>
    <property type="project" value="InterPro"/>
</dbReference>
<dbReference type="PANTHER" id="PTHR31118">
    <property type="entry name" value="CYCLASE-LIKE PROTEIN 2"/>
    <property type="match status" value="1"/>
</dbReference>
<proteinExistence type="inferred from homology"/>
<evidence type="ECO:0000256" key="1">
    <source>
        <dbReference type="ARBA" id="ARBA00007865"/>
    </source>
</evidence>
<organism evidence="2 3">
    <name type="scientific">Stentor coeruleus</name>
    <dbReference type="NCBI Taxonomy" id="5963"/>
    <lineage>
        <taxon>Eukaryota</taxon>
        <taxon>Sar</taxon>
        <taxon>Alveolata</taxon>
        <taxon>Ciliophora</taxon>
        <taxon>Postciliodesmatophora</taxon>
        <taxon>Heterotrichea</taxon>
        <taxon>Heterotrichida</taxon>
        <taxon>Stentoridae</taxon>
        <taxon>Stentor</taxon>
    </lineage>
</organism>
<gene>
    <name evidence="2" type="ORF">SteCoe_9242</name>
</gene>
<dbReference type="OrthoDB" id="18042at2759"/>
<dbReference type="AlphaFoldDB" id="A0A1R2CIK0"/>
<protein>
    <recommendedName>
        <fullName evidence="4">Cyclase family protein</fullName>
    </recommendedName>
</protein>
<keyword evidence="3" id="KW-1185">Reference proteome</keyword>
<comment type="similarity">
    <text evidence="1">Belongs to the Cyclase 1 superfamily.</text>
</comment>
<accession>A0A1R2CIK0</accession>
<evidence type="ECO:0000313" key="2">
    <source>
        <dbReference type="EMBL" id="OMJ88776.1"/>
    </source>
</evidence>
<evidence type="ECO:0008006" key="4">
    <source>
        <dbReference type="Google" id="ProtNLM"/>
    </source>
</evidence>
<evidence type="ECO:0000313" key="3">
    <source>
        <dbReference type="Proteomes" id="UP000187209"/>
    </source>
</evidence>
<comment type="caution">
    <text evidence="2">The sequence shown here is derived from an EMBL/GenBank/DDBJ whole genome shotgun (WGS) entry which is preliminary data.</text>
</comment>
<dbReference type="PANTHER" id="PTHR31118:SF12">
    <property type="entry name" value="CYCLASE-LIKE PROTEIN 2"/>
    <property type="match status" value="1"/>
</dbReference>
<dbReference type="Pfam" id="PF04199">
    <property type="entry name" value="Cyclase"/>
    <property type="match status" value="1"/>
</dbReference>
<dbReference type="InterPro" id="IPR007325">
    <property type="entry name" value="KFase/CYL"/>
</dbReference>
<sequence length="241" mass="26852">MSLTSYSKLIECSQEIDVGMPVWPGNLDFSRCIFRNYEEHGYFTENYSMPAGTGTHIDSPGHMIKGGRLIHSLTLEELICPGVVIDVTSKCDENPDYELSIEDLEAHELIHGRIPKGALVCMKTGWGRKFKDPKAYININPNESHPICSLGAMHFPGFSNTLARFLCEQREISGIGIDTLSLDKGLATSFDVHITILGNDKYQIENMYLEDTPPSGFTFISMPLRVKDAAEMSTRVMAIVN</sequence>
<dbReference type="Proteomes" id="UP000187209">
    <property type="component" value="Unassembled WGS sequence"/>
</dbReference>